<comment type="caution">
    <text evidence="2">The sequence shown here is derived from an EMBL/GenBank/DDBJ whole genome shotgun (WGS) entry which is preliminary data.</text>
</comment>
<organism evidence="2 3">
    <name type="scientific">Favolaschia claudopus</name>
    <dbReference type="NCBI Taxonomy" id="2862362"/>
    <lineage>
        <taxon>Eukaryota</taxon>
        <taxon>Fungi</taxon>
        <taxon>Dikarya</taxon>
        <taxon>Basidiomycota</taxon>
        <taxon>Agaricomycotina</taxon>
        <taxon>Agaricomycetes</taxon>
        <taxon>Agaricomycetidae</taxon>
        <taxon>Agaricales</taxon>
        <taxon>Marasmiineae</taxon>
        <taxon>Mycenaceae</taxon>
        <taxon>Favolaschia</taxon>
    </lineage>
</organism>
<dbReference type="EMBL" id="JAWWNJ010000020">
    <property type="protein sequence ID" value="KAK7034831.1"/>
    <property type="molecule type" value="Genomic_DNA"/>
</dbReference>
<protein>
    <submittedName>
        <fullName evidence="2">Uncharacterized protein</fullName>
    </submittedName>
</protein>
<feature type="transmembrane region" description="Helical" evidence="1">
    <location>
        <begin position="37"/>
        <end position="56"/>
    </location>
</feature>
<sequence>MTDFSFWARSQKVEKPREETRVWCFNLAPTLSLCRPATMYPTAFLAVCFLLLWCGIRLYPGVHASAPLLVISVLCLSVGLISTVWWASVHPILGMDRTAARVRFQQKLQVGKWFRRDSDCKRFSSSSSSS</sequence>
<keyword evidence="1" id="KW-0812">Transmembrane</keyword>
<gene>
    <name evidence="2" type="ORF">R3P38DRAFT_698270</name>
</gene>
<keyword evidence="3" id="KW-1185">Reference proteome</keyword>
<evidence type="ECO:0000313" key="2">
    <source>
        <dbReference type="EMBL" id="KAK7034831.1"/>
    </source>
</evidence>
<evidence type="ECO:0000256" key="1">
    <source>
        <dbReference type="SAM" id="Phobius"/>
    </source>
</evidence>
<feature type="transmembrane region" description="Helical" evidence="1">
    <location>
        <begin position="68"/>
        <end position="87"/>
    </location>
</feature>
<accession>A0AAW0C6F0</accession>
<reference evidence="2 3" key="1">
    <citation type="journal article" date="2024" name="J Genomics">
        <title>Draft genome sequencing and assembly of Favolaschia claudopus CIRM-BRFM 2984 isolated from oak limbs.</title>
        <authorList>
            <person name="Navarro D."/>
            <person name="Drula E."/>
            <person name="Chaduli D."/>
            <person name="Cazenave R."/>
            <person name="Ahrendt S."/>
            <person name="Wang J."/>
            <person name="Lipzen A."/>
            <person name="Daum C."/>
            <person name="Barry K."/>
            <person name="Grigoriev I.V."/>
            <person name="Favel A."/>
            <person name="Rosso M.N."/>
            <person name="Martin F."/>
        </authorList>
    </citation>
    <scope>NUCLEOTIDE SEQUENCE [LARGE SCALE GENOMIC DNA]</scope>
    <source>
        <strain evidence="2 3">CIRM-BRFM 2984</strain>
    </source>
</reference>
<keyword evidence="1" id="KW-1133">Transmembrane helix</keyword>
<proteinExistence type="predicted"/>
<evidence type="ECO:0000313" key="3">
    <source>
        <dbReference type="Proteomes" id="UP001362999"/>
    </source>
</evidence>
<dbReference type="Proteomes" id="UP001362999">
    <property type="component" value="Unassembled WGS sequence"/>
</dbReference>
<name>A0AAW0C6F0_9AGAR</name>
<keyword evidence="1" id="KW-0472">Membrane</keyword>
<dbReference type="AlphaFoldDB" id="A0AAW0C6F0"/>